<dbReference type="OrthoDB" id="9780358at2"/>
<dbReference type="AlphaFoldDB" id="A0A2N8RXX6"/>
<accession>A0A2N8RXX6</accession>
<dbReference type="InterPro" id="IPR050545">
    <property type="entry name" value="Mycobact_MmpL"/>
</dbReference>
<gene>
    <name evidence="2" type="ORF">CXK92_17070</name>
</gene>
<keyword evidence="1" id="KW-1133">Transmembrane helix</keyword>
<organism evidence="2 3">
    <name type="scientific">Stutzerimonas stutzeri</name>
    <name type="common">Pseudomonas stutzeri</name>
    <dbReference type="NCBI Taxonomy" id="316"/>
    <lineage>
        <taxon>Bacteria</taxon>
        <taxon>Pseudomonadati</taxon>
        <taxon>Pseudomonadota</taxon>
        <taxon>Gammaproteobacteria</taxon>
        <taxon>Pseudomonadales</taxon>
        <taxon>Pseudomonadaceae</taxon>
        <taxon>Stutzerimonas</taxon>
    </lineage>
</organism>
<keyword evidence="1" id="KW-0472">Membrane</keyword>
<feature type="transmembrane region" description="Helical" evidence="1">
    <location>
        <begin position="744"/>
        <end position="765"/>
    </location>
</feature>
<keyword evidence="1" id="KW-0812">Transmembrane</keyword>
<feature type="transmembrane region" description="Helical" evidence="1">
    <location>
        <begin position="343"/>
        <end position="367"/>
    </location>
</feature>
<protein>
    <recommendedName>
        <fullName evidence="4">Membrane transport protein MMPL domain-containing protein</fullName>
    </recommendedName>
</protein>
<dbReference type="GO" id="GO:0005886">
    <property type="term" value="C:plasma membrane"/>
    <property type="evidence" value="ECO:0007669"/>
    <property type="project" value="TreeGrafter"/>
</dbReference>
<dbReference type="Gene3D" id="1.20.1640.10">
    <property type="entry name" value="Multidrug efflux transporter AcrB transmembrane domain"/>
    <property type="match status" value="2"/>
</dbReference>
<feature type="transmembrane region" description="Helical" evidence="1">
    <location>
        <begin position="665"/>
        <end position="682"/>
    </location>
</feature>
<dbReference type="EMBL" id="POUN01000005">
    <property type="protein sequence ID" value="PNF79226.1"/>
    <property type="molecule type" value="Genomic_DNA"/>
</dbReference>
<feature type="transmembrane region" description="Helical" evidence="1">
    <location>
        <begin position="280"/>
        <end position="300"/>
    </location>
</feature>
<feature type="transmembrane region" description="Helical" evidence="1">
    <location>
        <begin position="254"/>
        <end position="273"/>
    </location>
</feature>
<evidence type="ECO:0000256" key="1">
    <source>
        <dbReference type="SAM" id="Phobius"/>
    </source>
</evidence>
<reference evidence="2 3" key="1">
    <citation type="submission" date="2018-01" db="EMBL/GenBank/DDBJ databases">
        <title>Denitrification phenotypes of diverse strains of Pseudomonas stutzeri.</title>
        <authorList>
            <person name="Milligan D.A."/>
            <person name="Bergaust L."/>
            <person name="Bakken L.R."/>
            <person name="Frostegard A."/>
        </authorList>
    </citation>
    <scope>NUCLEOTIDE SEQUENCE [LARGE SCALE GENOMIC DNA]</scope>
    <source>
        <strain evidence="2 3">KC</strain>
    </source>
</reference>
<dbReference type="PANTHER" id="PTHR33406">
    <property type="entry name" value="MEMBRANE PROTEIN MJ1562-RELATED"/>
    <property type="match status" value="1"/>
</dbReference>
<feature type="transmembrane region" description="Helical" evidence="1">
    <location>
        <begin position="420"/>
        <end position="442"/>
    </location>
</feature>
<feature type="transmembrane region" description="Helical" evidence="1">
    <location>
        <begin position="688"/>
        <end position="707"/>
    </location>
</feature>
<dbReference type="PANTHER" id="PTHR33406:SF13">
    <property type="entry name" value="MEMBRANE PROTEIN YDFJ"/>
    <property type="match status" value="1"/>
</dbReference>
<dbReference type="Proteomes" id="UP000235925">
    <property type="component" value="Unassembled WGS sequence"/>
</dbReference>
<comment type="caution">
    <text evidence="2">The sequence shown here is derived from an EMBL/GenBank/DDBJ whole genome shotgun (WGS) entry which is preliminary data.</text>
</comment>
<evidence type="ECO:0000313" key="2">
    <source>
        <dbReference type="EMBL" id="PNF79226.1"/>
    </source>
</evidence>
<name>A0A2N8RXX6_STUST</name>
<proteinExistence type="predicted"/>
<sequence length="782" mass="83600">MPTDQLPSRRWPAILFALALIGLLALSAWQWRNGPPLSANLLQLLPSGSHDTLEQLAAERMQEPLNRDLMLLVRHADEQQARRLAVAAATDLLESGLFEQIRSSLKSDLPAVSRQLQQQSLALLASADREQLIEHPEQFILHRVERLYDPFATSPLPIEQDWFGIAGLALQRLPQAGNVRADTDGSLVAEYAGQRWAVVHARTHGDAFDEQLPQQVAALVAAVRDNVESGAGEMLAAGGLLHAAHGQQQARQEASLIGSLSLGATLLLLLWLFRTPRILLAALPVAVGALAGAAACVALFGQMHVLTLVLGASLIGVSLDFPLHYLSKSWTLQPWHGRRALRLILPGLALALATNLIGYLALAFTPFPALTQVAVFSAAGLLGAFLCTTCLLPVFFNGRLTPWPQPLGWARHWLQLRQALLARIATPWLLAGLGLFCVGGVLQLSFKDDLRQWVSNAPELQRQAERIGSITGFQPTSQYFLVRATGADQLLQRQAELSRELDALQSEQRLGGHLALSQLVAPTFEQARLRAALPQLLNARQPLEALGVAPEQLQTEIEHLQAQSPVTIEAALAGPLGEAWRALWLGQTGDGVAGLISLQGLRDSAPLLAIAETVPGTTLVDRPAQLNQLFAETKLQAAELKVIASLLIFALLCLPFGAGGALRCIAVPLLAALASLASLGWLGQPLTLFGLFGLLLVTAIGVDYAILMRERVGGAAVSLVGTLLAAATTWLSFGLLAISSTPAVSNFGLTVSLGLAFSFFLAPWATIEQDPPPHAGSPHGAA</sequence>
<feature type="transmembrane region" description="Helical" evidence="1">
    <location>
        <begin position="714"/>
        <end position="738"/>
    </location>
</feature>
<evidence type="ECO:0008006" key="4">
    <source>
        <dbReference type="Google" id="ProtNLM"/>
    </source>
</evidence>
<feature type="transmembrane region" description="Helical" evidence="1">
    <location>
        <begin position="306"/>
        <end position="323"/>
    </location>
</feature>
<dbReference type="SUPFAM" id="SSF82866">
    <property type="entry name" value="Multidrug efflux transporter AcrB transmembrane domain"/>
    <property type="match status" value="2"/>
</dbReference>
<evidence type="ECO:0000313" key="3">
    <source>
        <dbReference type="Proteomes" id="UP000235925"/>
    </source>
</evidence>
<feature type="transmembrane region" description="Helical" evidence="1">
    <location>
        <begin position="373"/>
        <end position="396"/>
    </location>
</feature>
<feature type="transmembrane region" description="Helical" evidence="1">
    <location>
        <begin position="640"/>
        <end position="658"/>
    </location>
</feature>